<organism evidence="2 3">
    <name type="scientific">Meloidogyne floridensis</name>
    <dbReference type="NCBI Taxonomy" id="298350"/>
    <lineage>
        <taxon>Eukaryota</taxon>
        <taxon>Metazoa</taxon>
        <taxon>Ecdysozoa</taxon>
        <taxon>Nematoda</taxon>
        <taxon>Chromadorea</taxon>
        <taxon>Rhabditida</taxon>
        <taxon>Tylenchina</taxon>
        <taxon>Tylenchomorpha</taxon>
        <taxon>Tylenchoidea</taxon>
        <taxon>Meloidogynidae</taxon>
        <taxon>Meloidogyninae</taxon>
        <taxon>Meloidogyne</taxon>
    </lineage>
</organism>
<keyword evidence="2" id="KW-1185">Reference proteome</keyword>
<dbReference type="SUPFAM" id="SSF56112">
    <property type="entry name" value="Protein kinase-like (PK-like)"/>
    <property type="match status" value="1"/>
</dbReference>
<protein>
    <submittedName>
        <fullName evidence="3">Protein kinase domain-containing protein</fullName>
    </submittedName>
</protein>
<dbReference type="InterPro" id="IPR000719">
    <property type="entry name" value="Prot_kinase_dom"/>
</dbReference>
<dbReference type="AlphaFoldDB" id="A0A915P8T1"/>
<dbReference type="WBParaSite" id="scf7180000423313.g10686">
    <property type="protein sequence ID" value="scf7180000423313.g10686"/>
    <property type="gene ID" value="scf7180000423313.g10686"/>
</dbReference>
<dbReference type="InterPro" id="IPR011009">
    <property type="entry name" value="Kinase-like_dom_sf"/>
</dbReference>
<dbReference type="Gene3D" id="1.10.510.10">
    <property type="entry name" value="Transferase(Phosphotransferase) domain 1"/>
    <property type="match status" value="1"/>
</dbReference>
<dbReference type="GO" id="GO:0005524">
    <property type="term" value="F:ATP binding"/>
    <property type="evidence" value="ECO:0007669"/>
    <property type="project" value="InterPro"/>
</dbReference>
<dbReference type="PROSITE" id="PS50011">
    <property type="entry name" value="PROTEIN_KINASE_DOM"/>
    <property type="match status" value="1"/>
</dbReference>
<dbReference type="SMART" id="SM00220">
    <property type="entry name" value="S_TKc"/>
    <property type="match status" value="1"/>
</dbReference>
<accession>A0A915P8T1</accession>
<feature type="domain" description="Protein kinase" evidence="1">
    <location>
        <begin position="1"/>
        <end position="244"/>
    </location>
</feature>
<evidence type="ECO:0000313" key="3">
    <source>
        <dbReference type="WBParaSite" id="scf7180000423313.g10686"/>
    </source>
</evidence>
<dbReference type="Pfam" id="PF00069">
    <property type="entry name" value="Pkinase"/>
    <property type="match status" value="1"/>
</dbReference>
<dbReference type="PROSITE" id="PS00108">
    <property type="entry name" value="PROTEIN_KINASE_ST"/>
    <property type="match status" value="1"/>
</dbReference>
<dbReference type="PANTHER" id="PTHR24362">
    <property type="entry name" value="SERINE/THREONINE-PROTEIN KINASE NEK"/>
    <property type="match status" value="1"/>
</dbReference>
<dbReference type="GO" id="GO:0004672">
    <property type="term" value="F:protein kinase activity"/>
    <property type="evidence" value="ECO:0007669"/>
    <property type="project" value="InterPro"/>
</dbReference>
<name>A0A915P8T1_9BILA</name>
<evidence type="ECO:0000313" key="2">
    <source>
        <dbReference type="Proteomes" id="UP000887560"/>
    </source>
</evidence>
<dbReference type="InterPro" id="IPR008271">
    <property type="entry name" value="Ser/Thr_kinase_AS"/>
</dbReference>
<dbReference type="Proteomes" id="UP000887560">
    <property type="component" value="Unplaced"/>
</dbReference>
<dbReference type="PANTHER" id="PTHR24362:SF309">
    <property type="entry name" value="PROTEIN KINASE DOMAIN-CONTAINING PROTEIN"/>
    <property type="match status" value="1"/>
</dbReference>
<evidence type="ECO:0000259" key="1">
    <source>
        <dbReference type="PROSITE" id="PS50011"/>
    </source>
</evidence>
<reference evidence="3" key="1">
    <citation type="submission" date="2022-11" db="UniProtKB">
        <authorList>
            <consortium name="WormBaseParasite"/>
        </authorList>
    </citation>
    <scope>IDENTIFICATION</scope>
</reference>
<proteinExistence type="predicted"/>
<sequence length="251" mass="28761">MDKAKNIGGHILLEQSVANNSIKSNNDMEIGGRMMYTVLELCGSNLLNYFHAKMEKLEDTSSKDNFILKILKGATISIKQLHDKDIIHLDIKLDNFVLGYKSNQTQIVTRPVINLKLIDFNSSVINGMYIDRVQLTTMNSVLKPPELVENNIGNVGLNTSTLYVNIIILKYLKVQIWAFGLMTYEIVHGRLPNGRHELLDVLESYRNNHSYNSRLDILIKQCIAVDPNERPDIDQISREINEILRREDEHQ</sequence>